<keyword evidence="3" id="KW-1185">Reference proteome</keyword>
<evidence type="ECO:0000256" key="1">
    <source>
        <dbReference type="SAM" id="MobiDB-lite"/>
    </source>
</evidence>
<dbReference type="AlphaFoldDB" id="A0ABD3BSX1"/>
<accession>A0ABD3BSX1</accession>
<dbReference type="Proteomes" id="UP001632038">
    <property type="component" value="Unassembled WGS sequence"/>
</dbReference>
<proteinExistence type="predicted"/>
<dbReference type="EMBL" id="JAVIJP010000066">
    <property type="protein sequence ID" value="KAL3620369.1"/>
    <property type="molecule type" value="Genomic_DNA"/>
</dbReference>
<protein>
    <submittedName>
        <fullName evidence="2">Uncharacterized protein</fullName>
    </submittedName>
</protein>
<gene>
    <name evidence="2" type="ORF">CASFOL_035281</name>
</gene>
<comment type="caution">
    <text evidence="2">The sequence shown here is derived from an EMBL/GenBank/DDBJ whole genome shotgun (WGS) entry which is preliminary data.</text>
</comment>
<reference evidence="3" key="1">
    <citation type="journal article" date="2024" name="IScience">
        <title>Strigolactones Initiate the Formation of Haustorium-like Structures in Castilleja.</title>
        <authorList>
            <person name="Buerger M."/>
            <person name="Peterson D."/>
            <person name="Chory J."/>
        </authorList>
    </citation>
    <scope>NUCLEOTIDE SEQUENCE [LARGE SCALE GENOMIC DNA]</scope>
</reference>
<organism evidence="2 3">
    <name type="scientific">Castilleja foliolosa</name>
    <dbReference type="NCBI Taxonomy" id="1961234"/>
    <lineage>
        <taxon>Eukaryota</taxon>
        <taxon>Viridiplantae</taxon>
        <taxon>Streptophyta</taxon>
        <taxon>Embryophyta</taxon>
        <taxon>Tracheophyta</taxon>
        <taxon>Spermatophyta</taxon>
        <taxon>Magnoliopsida</taxon>
        <taxon>eudicotyledons</taxon>
        <taxon>Gunneridae</taxon>
        <taxon>Pentapetalae</taxon>
        <taxon>asterids</taxon>
        <taxon>lamiids</taxon>
        <taxon>Lamiales</taxon>
        <taxon>Orobanchaceae</taxon>
        <taxon>Pedicularideae</taxon>
        <taxon>Castillejinae</taxon>
        <taxon>Castilleja</taxon>
    </lineage>
</organism>
<sequence>MDRDGWETQMDREMERREMEREMERRGIGRREMEIEILRSETEREMEERILRRWPRDLAPRNPRRVTRALRQTSPEPRHTRLAVEVHHDRIPVGIDLVCNGCQHHVPGSQDLWISYRCYERNTRLPPLRCFADCPNCYHDWELLKLPDNKFALCAGATHDFPAAEIVPMPTPAIDDGPLVL</sequence>
<feature type="region of interest" description="Disordered" evidence="1">
    <location>
        <begin position="1"/>
        <end position="26"/>
    </location>
</feature>
<evidence type="ECO:0000313" key="2">
    <source>
        <dbReference type="EMBL" id="KAL3620369.1"/>
    </source>
</evidence>
<name>A0ABD3BSX1_9LAMI</name>
<evidence type="ECO:0000313" key="3">
    <source>
        <dbReference type="Proteomes" id="UP001632038"/>
    </source>
</evidence>